<evidence type="ECO:0000256" key="2">
    <source>
        <dbReference type="ARBA" id="ARBA00022475"/>
    </source>
</evidence>
<evidence type="ECO:0000313" key="7">
    <source>
        <dbReference type="EMBL" id="KAA0972246.1"/>
    </source>
</evidence>
<feature type="transmembrane region" description="Helical" evidence="6">
    <location>
        <begin position="116"/>
        <end position="135"/>
    </location>
</feature>
<keyword evidence="4 6" id="KW-1133">Transmembrane helix</keyword>
<feature type="transmembrane region" description="Helical" evidence="6">
    <location>
        <begin position="77"/>
        <end position="96"/>
    </location>
</feature>
<dbReference type="PANTHER" id="PTHR30086:SF20">
    <property type="entry name" value="ARGININE EXPORTER PROTEIN ARGO-RELATED"/>
    <property type="match status" value="1"/>
</dbReference>
<dbReference type="RefSeq" id="WP_149297777.1">
    <property type="nucleotide sequence ID" value="NZ_VTWH01000001.1"/>
</dbReference>
<dbReference type="Proteomes" id="UP000324738">
    <property type="component" value="Unassembled WGS sequence"/>
</dbReference>
<gene>
    <name evidence="7" type="ORF">FPY71_03840</name>
</gene>
<keyword evidence="5 6" id="KW-0472">Membrane</keyword>
<evidence type="ECO:0000256" key="1">
    <source>
        <dbReference type="ARBA" id="ARBA00004651"/>
    </source>
</evidence>
<keyword evidence="2" id="KW-1003">Cell membrane</keyword>
<dbReference type="GO" id="GO:0005886">
    <property type="term" value="C:plasma membrane"/>
    <property type="evidence" value="ECO:0007669"/>
    <property type="project" value="UniProtKB-SubCell"/>
</dbReference>
<feature type="transmembrane region" description="Helical" evidence="6">
    <location>
        <begin position="175"/>
        <end position="196"/>
    </location>
</feature>
<dbReference type="AlphaFoldDB" id="A0A5B0E0R3"/>
<proteinExistence type="predicted"/>
<evidence type="ECO:0000256" key="4">
    <source>
        <dbReference type="ARBA" id="ARBA00022989"/>
    </source>
</evidence>
<name>A0A5B0E0R3_9HYPH</name>
<evidence type="ECO:0000256" key="5">
    <source>
        <dbReference type="ARBA" id="ARBA00023136"/>
    </source>
</evidence>
<evidence type="ECO:0000256" key="6">
    <source>
        <dbReference type="SAM" id="Phobius"/>
    </source>
</evidence>
<keyword evidence="8" id="KW-1185">Reference proteome</keyword>
<dbReference type="PANTHER" id="PTHR30086">
    <property type="entry name" value="ARGININE EXPORTER PROTEIN ARGO"/>
    <property type="match status" value="1"/>
</dbReference>
<comment type="subcellular location">
    <subcellularLocation>
        <location evidence="1">Cell membrane</location>
        <topology evidence="1">Multi-pass membrane protein</topology>
    </subcellularLocation>
</comment>
<sequence>MSFDMLLALSGFALASSITPGPNNMMLLASGVNFGFRRTVPHILGISGGFLALLVAIGLGLGTLIKAYPGLELAMKFASAAYLIYLAWKIAFSHSLSQSEAAARPLTFWQAAAFQWVNPKAWMIALAGMAAFVTVDRPMVSMLIVAVVFTLINMPSVAVWAGFGVALRGFLSNPLRLRIFNITMGILLVATIWLILA</sequence>
<dbReference type="InterPro" id="IPR001123">
    <property type="entry name" value="LeuE-type"/>
</dbReference>
<evidence type="ECO:0000313" key="8">
    <source>
        <dbReference type="Proteomes" id="UP000324738"/>
    </source>
</evidence>
<organism evidence="7 8">
    <name type="scientific">Aureimonas fodinaquatilis</name>
    <dbReference type="NCBI Taxonomy" id="2565783"/>
    <lineage>
        <taxon>Bacteria</taxon>
        <taxon>Pseudomonadati</taxon>
        <taxon>Pseudomonadota</taxon>
        <taxon>Alphaproteobacteria</taxon>
        <taxon>Hyphomicrobiales</taxon>
        <taxon>Aurantimonadaceae</taxon>
        <taxon>Aureimonas</taxon>
    </lineage>
</organism>
<dbReference type="OrthoDB" id="9812084at2"/>
<feature type="transmembrane region" description="Helical" evidence="6">
    <location>
        <begin position="41"/>
        <end position="65"/>
    </location>
</feature>
<dbReference type="GO" id="GO:0033228">
    <property type="term" value="P:cysteine export across plasma membrane"/>
    <property type="evidence" value="ECO:0007669"/>
    <property type="project" value="TreeGrafter"/>
</dbReference>
<dbReference type="Pfam" id="PF01810">
    <property type="entry name" value="LysE"/>
    <property type="match status" value="1"/>
</dbReference>
<keyword evidence="3 6" id="KW-0812">Transmembrane</keyword>
<feature type="transmembrane region" description="Helical" evidence="6">
    <location>
        <begin position="142"/>
        <end position="163"/>
    </location>
</feature>
<dbReference type="EMBL" id="VTWH01000001">
    <property type="protein sequence ID" value="KAA0972246.1"/>
    <property type="molecule type" value="Genomic_DNA"/>
</dbReference>
<dbReference type="GO" id="GO:0015171">
    <property type="term" value="F:amino acid transmembrane transporter activity"/>
    <property type="evidence" value="ECO:0007669"/>
    <property type="project" value="TreeGrafter"/>
</dbReference>
<evidence type="ECO:0000256" key="3">
    <source>
        <dbReference type="ARBA" id="ARBA00022692"/>
    </source>
</evidence>
<comment type="caution">
    <text evidence="7">The sequence shown here is derived from an EMBL/GenBank/DDBJ whole genome shotgun (WGS) entry which is preliminary data.</text>
</comment>
<accession>A0A5B0E0R3</accession>
<reference evidence="7 8" key="1">
    <citation type="submission" date="2019-08" db="EMBL/GenBank/DDBJ databases">
        <title>Aureimonas fodiniaquatilis sp. nov., isolated from a coal mine wastewater.</title>
        <authorList>
            <person name="Kim W."/>
        </authorList>
    </citation>
    <scope>NUCLEOTIDE SEQUENCE [LARGE SCALE GENOMIC DNA]</scope>
    <source>
        <strain evidence="7 8">CAU 1482</strain>
    </source>
</reference>
<protein>
    <submittedName>
        <fullName evidence="7">LysE family translocator</fullName>
    </submittedName>
</protein>